<dbReference type="PROSITE" id="PS51186">
    <property type="entry name" value="GNAT"/>
    <property type="match status" value="1"/>
</dbReference>
<gene>
    <name evidence="4" type="ORF">N0V83_008973</name>
</gene>
<dbReference type="Proteomes" id="UP001140560">
    <property type="component" value="Unassembled WGS sequence"/>
</dbReference>
<reference evidence="4" key="1">
    <citation type="submission" date="2022-10" db="EMBL/GenBank/DDBJ databases">
        <title>Tapping the CABI collections for fungal endophytes: first genome assemblies for Collariella, Neodidymelliopsis, Ascochyta clinopodiicola, Didymella pomorum, Didymosphaeria variabile, Neocosmospora piperis and Neocucurbitaria cava.</title>
        <authorList>
            <person name="Hill R."/>
        </authorList>
    </citation>
    <scope>NUCLEOTIDE SEQUENCE</scope>
    <source>
        <strain evidence="4">IMI 356814</strain>
    </source>
</reference>
<evidence type="ECO:0000256" key="2">
    <source>
        <dbReference type="ARBA" id="ARBA00023315"/>
    </source>
</evidence>
<dbReference type="Gene3D" id="3.40.630.30">
    <property type="match status" value="1"/>
</dbReference>
<dbReference type="PANTHER" id="PTHR43877">
    <property type="entry name" value="AMINOALKYLPHOSPHONATE N-ACETYLTRANSFERASE-RELATED-RELATED"/>
    <property type="match status" value="1"/>
</dbReference>
<evidence type="ECO:0000313" key="5">
    <source>
        <dbReference type="Proteomes" id="UP001140560"/>
    </source>
</evidence>
<dbReference type="Pfam" id="PF00583">
    <property type="entry name" value="Acetyltransf_1"/>
    <property type="match status" value="1"/>
</dbReference>
<evidence type="ECO:0000259" key="3">
    <source>
        <dbReference type="PROSITE" id="PS51186"/>
    </source>
</evidence>
<dbReference type="InterPro" id="IPR016181">
    <property type="entry name" value="Acyl_CoA_acyltransferase"/>
</dbReference>
<accession>A0A9W9CIJ0</accession>
<dbReference type="InterPro" id="IPR000182">
    <property type="entry name" value="GNAT_dom"/>
</dbReference>
<dbReference type="SUPFAM" id="SSF55729">
    <property type="entry name" value="Acyl-CoA N-acyltransferases (Nat)"/>
    <property type="match status" value="1"/>
</dbReference>
<dbReference type="AlphaFoldDB" id="A0A9W9CIJ0"/>
<dbReference type="GO" id="GO:0016747">
    <property type="term" value="F:acyltransferase activity, transferring groups other than amino-acyl groups"/>
    <property type="evidence" value="ECO:0007669"/>
    <property type="project" value="InterPro"/>
</dbReference>
<sequence>MTTLSTTVFRLATEQDAIPLERLINTAFRNDTTTQVYLSTDHERIGVTSVESIKARIDQPDFTVYVATNLAGELLAHGSVRKLDESIAWFGMLAVDVIFQHRGLGSQMLAYAEDFARRELGCTRMELNAVNTRVDLIAWYQRKGYREIGVTTPFPYEFHGDWNGVLRDDLRFIHFGKDL</sequence>
<name>A0A9W9CIJ0_9PLEO</name>
<keyword evidence="5" id="KW-1185">Reference proteome</keyword>
<dbReference type="CDD" id="cd04301">
    <property type="entry name" value="NAT_SF"/>
    <property type="match status" value="1"/>
</dbReference>
<dbReference type="InterPro" id="IPR050832">
    <property type="entry name" value="Bact_Acetyltransf"/>
</dbReference>
<comment type="caution">
    <text evidence="4">The sequence shown here is derived from an EMBL/GenBank/DDBJ whole genome shotgun (WGS) entry which is preliminary data.</text>
</comment>
<dbReference type="PANTHER" id="PTHR43877:SF2">
    <property type="entry name" value="AMINOALKYLPHOSPHONATE N-ACETYLTRANSFERASE-RELATED"/>
    <property type="match status" value="1"/>
</dbReference>
<keyword evidence="2" id="KW-0012">Acyltransferase</keyword>
<proteinExistence type="predicted"/>
<organism evidence="4 5">
    <name type="scientific">Neocucurbitaria cava</name>
    <dbReference type="NCBI Taxonomy" id="798079"/>
    <lineage>
        <taxon>Eukaryota</taxon>
        <taxon>Fungi</taxon>
        <taxon>Dikarya</taxon>
        <taxon>Ascomycota</taxon>
        <taxon>Pezizomycotina</taxon>
        <taxon>Dothideomycetes</taxon>
        <taxon>Pleosporomycetidae</taxon>
        <taxon>Pleosporales</taxon>
        <taxon>Pleosporineae</taxon>
        <taxon>Cucurbitariaceae</taxon>
        <taxon>Neocucurbitaria</taxon>
    </lineage>
</organism>
<dbReference type="EMBL" id="JAPEUY010000017">
    <property type="protein sequence ID" value="KAJ4364380.1"/>
    <property type="molecule type" value="Genomic_DNA"/>
</dbReference>
<feature type="domain" description="N-acetyltransferase" evidence="3">
    <location>
        <begin position="7"/>
        <end position="168"/>
    </location>
</feature>
<keyword evidence="1" id="KW-0808">Transferase</keyword>
<protein>
    <recommendedName>
        <fullName evidence="3">N-acetyltransferase domain-containing protein</fullName>
    </recommendedName>
</protein>
<evidence type="ECO:0000256" key="1">
    <source>
        <dbReference type="ARBA" id="ARBA00022679"/>
    </source>
</evidence>
<evidence type="ECO:0000313" key="4">
    <source>
        <dbReference type="EMBL" id="KAJ4364380.1"/>
    </source>
</evidence>
<dbReference type="OrthoDB" id="5689at2759"/>